<gene>
    <name evidence="1" type="ORF">Adu01nite_09800</name>
</gene>
<evidence type="ECO:0000313" key="2">
    <source>
        <dbReference type="Proteomes" id="UP000637628"/>
    </source>
</evidence>
<sequence>MVTFSSELSIYIARYQLFGPVTGDECHAFVRVRPRQARKANGFVATVGDVADETVTSEGRCPR</sequence>
<comment type="caution">
    <text evidence="1">The sequence shown here is derived from an EMBL/GenBank/DDBJ whole genome shotgun (WGS) entry which is preliminary data.</text>
</comment>
<proteinExistence type="predicted"/>
<name>A0ABQ3YPW0_9ACTN</name>
<organism evidence="1 2">
    <name type="scientific">Paractinoplanes durhamensis</name>
    <dbReference type="NCBI Taxonomy" id="113563"/>
    <lineage>
        <taxon>Bacteria</taxon>
        <taxon>Bacillati</taxon>
        <taxon>Actinomycetota</taxon>
        <taxon>Actinomycetes</taxon>
        <taxon>Micromonosporales</taxon>
        <taxon>Micromonosporaceae</taxon>
        <taxon>Paractinoplanes</taxon>
    </lineage>
</organism>
<accession>A0ABQ3YPW0</accession>
<protein>
    <submittedName>
        <fullName evidence="1">Uncharacterized protein</fullName>
    </submittedName>
</protein>
<dbReference type="EMBL" id="BOML01000009">
    <property type="protein sequence ID" value="GID99629.1"/>
    <property type="molecule type" value="Genomic_DNA"/>
</dbReference>
<reference evidence="1 2" key="1">
    <citation type="submission" date="2021-01" db="EMBL/GenBank/DDBJ databases">
        <title>Whole genome shotgun sequence of Actinoplanes durhamensis NBRC 14914.</title>
        <authorList>
            <person name="Komaki H."/>
            <person name="Tamura T."/>
        </authorList>
    </citation>
    <scope>NUCLEOTIDE SEQUENCE [LARGE SCALE GENOMIC DNA]</scope>
    <source>
        <strain evidence="1 2">NBRC 14914</strain>
    </source>
</reference>
<keyword evidence="2" id="KW-1185">Reference proteome</keyword>
<evidence type="ECO:0000313" key="1">
    <source>
        <dbReference type="EMBL" id="GID99629.1"/>
    </source>
</evidence>
<dbReference type="Proteomes" id="UP000637628">
    <property type="component" value="Unassembled WGS sequence"/>
</dbReference>